<sequence length="274" mass="29560">LGLHRAGSVGSSHIVMAAALEAGNLAKALPIYADIILKPALQPDQFELSRELVLQELAGLDDDPRQKVMLKLYERFYPAPFGTSPLGTAEQLGALTADKCRELIKKHFNLSRTIFAVAGKYDFGDLCRQIETLFDTDQPDAQPDISAGKSAGKYLHQHHDGAQVHIGLMTPTVPVSSPDYYNAMAAVAVLSGGMSARLFTEVREKRGLCYAVGAKYHTLKNFAGIASYAGTTPDKAQQTADIIIEQFKLLADGISTDEIGRAKVGLKSSLILQS</sequence>
<dbReference type="PANTHER" id="PTHR11851:SF219">
    <property type="entry name" value="HYPOTHETICAL ZINC PROTEASE"/>
    <property type="match status" value="1"/>
</dbReference>
<protein>
    <recommendedName>
        <fullName evidence="1">Peptidase M16 C-terminal domain-containing protein</fullName>
    </recommendedName>
</protein>
<feature type="non-terminal residue" evidence="2">
    <location>
        <position position="274"/>
    </location>
</feature>
<accession>X1PJ49</accession>
<dbReference type="InterPro" id="IPR011249">
    <property type="entry name" value="Metalloenz_LuxS/M16"/>
</dbReference>
<gene>
    <name evidence="2" type="ORF">S06H3_34590</name>
</gene>
<evidence type="ECO:0000259" key="1">
    <source>
        <dbReference type="Pfam" id="PF05193"/>
    </source>
</evidence>
<organism evidence="2">
    <name type="scientific">marine sediment metagenome</name>
    <dbReference type="NCBI Taxonomy" id="412755"/>
    <lineage>
        <taxon>unclassified sequences</taxon>
        <taxon>metagenomes</taxon>
        <taxon>ecological metagenomes</taxon>
    </lineage>
</organism>
<proteinExistence type="predicted"/>
<evidence type="ECO:0000313" key="2">
    <source>
        <dbReference type="EMBL" id="GAI30904.1"/>
    </source>
</evidence>
<dbReference type="InterPro" id="IPR050361">
    <property type="entry name" value="MPP/UQCRC_Complex"/>
</dbReference>
<feature type="domain" description="Peptidase M16 C-terminal" evidence="1">
    <location>
        <begin position="95"/>
        <end position="263"/>
    </location>
</feature>
<dbReference type="Gene3D" id="3.30.830.10">
    <property type="entry name" value="Metalloenzyme, LuxS/M16 peptidase-like"/>
    <property type="match status" value="2"/>
</dbReference>
<dbReference type="SUPFAM" id="SSF63411">
    <property type="entry name" value="LuxS/MPP-like metallohydrolase"/>
    <property type="match status" value="2"/>
</dbReference>
<dbReference type="InterPro" id="IPR007863">
    <property type="entry name" value="Peptidase_M16_C"/>
</dbReference>
<name>X1PJ49_9ZZZZ</name>
<comment type="caution">
    <text evidence="2">The sequence shown here is derived from an EMBL/GenBank/DDBJ whole genome shotgun (WGS) entry which is preliminary data.</text>
</comment>
<dbReference type="PANTHER" id="PTHR11851">
    <property type="entry name" value="METALLOPROTEASE"/>
    <property type="match status" value="1"/>
</dbReference>
<reference evidence="2" key="1">
    <citation type="journal article" date="2014" name="Front. Microbiol.">
        <title>High frequency of phylogenetically diverse reductive dehalogenase-homologous genes in deep subseafloor sedimentary metagenomes.</title>
        <authorList>
            <person name="Kawai M."/>
            <person name="Futagami T."/>
            <person name="Toyoda A."/>
            <person name="Takaki Y."/>
            <person name="Nishi S."/>
            <person name="Hori S."/>
            <person name="Arai W."/>
            <person name="Tsubouchi T."/>
            <person name="Morono Y."/>
            <person name="Uchiyama I."/>
            <person name="Ito T."/>
            <person name="Fujiyama A."/>
            <person name="Inagaki F."/>
            <person name="Takami H."/>
        </authorList>
    </citation>
    <scope>NUCLEOTIDE SEQUENCE</scope>
    <source>
        <strain evidence="2">Expedition CK06-06</strain>
    </source>
</reference>
<dbReference type="EMBL" id="BARV01020777">
    <property type="protein sequence ID" value="GAI30904.1"/>
    <property type="molecule type" value="Genomic_DNA"/>
</dbReference>
<dbReference type="Pfam" id="PF05193">
    <property type="entry name" value="Peptidase_M16_C"/>
    <property type="match status" value="1"/>
</dbReference>
<dbReference type="AlphaFoldDB" id="X1PJ49"/>
<dbReference type="GO" id="GO:0046872">
    <property type="term" value="F:metal ion binding"/>
    <property type="evidence" value="ECO:0007669"/>
    <property type="project" value="InterPro"/>
</dbReference>
<feature type="non-terminal residue" evidence="2">
    <location>
        <position position="1"/>
    </location>
</feature>